<accession>E6QTG4</accession>
<dbReference type="NCBIfam" id="TIGR00251">
    <property type="entry name" value="DUF167 family protein"/>
    <property type="match status" value="1"/>
</dbReference>
<comment type="caution">
    <text evidence="2">The sequence shown here is derived from an EMBL/GenBank/DDBJ whole genome shotgun (WGS) entry which is preliminary data.</text>
</comment>
<name>E6QTG4_9ZZZZ</name>
<dbReference type="SMART" id="SM01152">
    <property type="entry name" value="DUF167"/>
    <property type="match status" value="1"/>
</dbReference>
<sequence>MINAQFFIWDGDTLVLNILGTPGASRDAIGKPRGNQLKVSVATAPEQGKATDAMVKFLAGQFGVSVSQIEVVFGRTSIHKQLRIRAPRKIPTALLPWVSEIAR</sequence>
<evidence type="ECO:0000256" key="1">
    <source>
        <dbReference type="ARBA" id="ARBA00010364"/>
    </source>
</evidence>
<dbReference type="SUPFAM" id="SSF69786">
    <property type="entry name" value="YggU-like"/>
    <property type="match status" value="1"/>
</dbReference>
<protein>
    <submittedName>
        <fullName evidence="2">Uncharacterized protein</fullName>
    </submittedName>
</protein>
<proteinExistence type="inferred from homology"/>
<dbReference type="Pfam" id="PF02594">
    <property type="entry name" value="DUF167"/>
    <property type="match status" value="1"/>
</dbReference>
<dbReference type="InterPro" id="IPR003746">
    <property type="entry name" value="DUF167"/>
</dbReference>
<evidence type="ECO:0000313" key="2">
    <source>
        <dbReference type="EMBL" id="CBI10536.1"/>
    </source>
</evidence>
<dbReference type="InterPro" id="IPR036591">
    <property type="entry name" value="YggU-like_sf"/>
</dbReference>
<organism evidence="2">
    <name type="scientific">mine drainage metagenome</name>
    <dbReference type="NCBI Taxonomy" id="410659"/>
    <lineage>
        <taxon>unclassified sequences</taxon>
        <taxon>metagenomes</taxon>
        <taxon>ecological metagenomes</taxon>
    </lineage>
</organism>
<dbReference type="Gene3D" id="3.30.1200.10">
    <property type="entry name" value="YggU-like"/>
    <property type="match status" value="1"/>
</dbReference>
<dbReference type="EMBL" id="CABR01000088">
    <property type="protein sequence ID" value="CBI10536.1"/>
    <property type="molecule type" value="Genomic_DNA"/>
</dbReference>
<reference evidence="2" key="1">
    <citation type="submission" date="2009-10" db="EMBL/GenBank/DDBJ databases">
        <title>Diversity of trophic interactions inside an arsenic-rich microbial ecosystem.</title>
        <authorList>
            <person name="Bertin P.N."/>
            <person name="Heinrich-Salmeron A."/>
            <person name="Pelletier E."/>
            <person name="Goulhen-Chollet F."/>
            <person name="Arsene-Ploetze F."/>
            <person name="Gallien S."/>
            <person name="Calteau A."/>
            <person name="Vallenet D."/>
            <person name="Casiot C."/>
            <person name="Chane-Woon-Ming B."/>
            <person name="Giloteaux L."/>
            <person name="Barakat M."/>
            <person name="Bonnefoy V."/>
            <person name="Bruneel O."/>
            <person name="Chandler M."/>
            <person name="Cleiss J."/>
            <person name="Duran R."/>
            <person name="Elbaz-Poulichet F."/>
            <person name="Fonknechten N."/>
            <person name="Lauga B."/>
            <person name="Mornico D."/>
            <person name="Ortet P."/>
            <person name="Schaeffer C."/>
            <person name="Siguier P."/>
            <person name="Alexander Thil Smith A."/>
            <person name="Van Dorsselaer A."/>
            <person name="Weissenbach J."/>
            <person name="Medigue C."/>
            <person name="Le Paslier D."/>
        </authorList>
    </citation>
    <scope>NUCLEOTIDE SEQUENCE</scope>
</reference>
<dbReference type="HAMAP" id="MF_00634">
    <property type="entry name" value="UPF0235"/>
    <property type="match status" value="1"/>
</dbReference>
<comment type="similarity">
    <text evidence="1">Belongs to the UPF0235 family.</text>
</comment>
<dbReference type="AlphaFoldDB" id="E6QTG4"/>
<gene>
    <name evidence="2" type="ORF">CARN7_1318</name>
</gene>